<dbReference type="GO" id="GO:0043169">
    <property type="term" value="F:cation binding"/>
    <property type="evidence" value="ECO:0007669"/>
    <property type="project" value="InterPro"/>
</dbReference>
<dbReference type="NCBIfam" id="TIGR01515">
    <property type="entry name" value="branching_enzym"/>
    <property type="match status" value="1"/>
</dbReference>
<keyword evidence="14" id="KW-1185">Reference proteome</keyword>
<dbReference type="EMBL" id="JACHEN010000010">
    <property type="protein sequence ID" value="MBB6215791.1"/>
    <property type="molecule type" value="Genomic_DNA"/>
</dbReference>
<dbReference type="GO" id="GO:0005829">
    <property type="term" value="C:cytosol"/>
    <property type="evidence" value="ECO:0007669"/>
    <property type="project" value="TreeGrafter"/>
</dbReference>
<dbReference type="AlphaFoldDB" id="A0A841KR14"/>
<name>A0A841KR14_9FIRM</name>
<feature type="domain" description="Glycosyl hydrolase family 13 catalytic" evidence="12">
    <location>
        <begin position="152"/>
        <end position="512"/>
    </location>
</feature>
<evidence type="ECO:0000256" key="4">
    <source>
        <dbReference type="ARBA" id="ARBA00009000"/>
    </source>
</evidence>
<dbReference type="SMART" id="SM00642">
    <property type="entry name" value="Aamy"/>
    <property type="match status" value="1"/>
</dbReference>
<dbReference type="InterPro" id="IPR004193">
    <property type="entry name" value="Glyco_hydro_13_N"/>
</dbReference>
<feature type="active site" description="Nucleophile" evidence="10 11">
    <location>
        <position position="309"/>
    </location>
</feature>
<evidence type="ECO:0000256" key="1">
    <source>
        <dbReference type="ARBA" id="ARBA00000826"/>
    </source>
</evidence>
<protein>
    <recommendedName>
        <fullName evidence="10">1,4-alpha-glucan branching enzyme GlgB</fullName>
        <ecNumber evidence="10">2.4.1.18</ecNumber>
    </recommendedName>
    <alternativeName>
        <fullName evidence="10">1,4-alpha-D-glucan:1,4-alpha-D-glucan 6-glucosyl-transferase</fullName>
    </alternativeName>
    <alternativeName>
        <fullName evidence="10">Alpha-(1-&gt;4)-glucan branching enzyme</fullName>
    </alternativeName>
    <alternativeName>
        <fullName evidence="10">Glycogen branching enzyme</fullName>
        <shortName evidence="10">BE</shortName>
    </alternativeName>
</protein>
<dbReference type="Pfam" id="PF02806">
    <property type="entry name" value="Alpha-amylase_C"/>
    <property type="match status" value="1"/>
</dbReference>
<keyword evidence="5 10" id="KW-0321">Glycogen metabolism</keyword>
<dbReference type="Gene3D" id="2.60.40.1180">
    <property type="entry name" value="Golgi alpha-mannosidase II"/>
    <property type="match status" value="1"/>
</dbReference>
<dbReference type="HAMAP" id="MF_00685">
    <property type="entry name" value="GlgB"/>
    <property type="match status" value="1"/>
</dbReference>
<evidence type="ECO:0000256" key="2">
    <source>
        <dbReference type="ARBA" id="ARBA00002953"/>
    </source>
</evidence>
<dbReference type="NCBIfam" id="NF003811">
    <property type="entry name" value="PRK05402.1"/>
    <property type="match status" value="1"/>
</dbReference>
<evidence type="ECO:0000256" key="7">
    <source>
        <dbReference type="ARBA" id="ARBA00022679"/>
    </source>
</evidence>
<dbReference type="InterPro" id="IPR006048">
    <property type="entry name" value="A-amylase/branching_C"/>
</dbReference>
<keyword evidence="7 10" id="KW-0808">Transferase</keyword>
<dbReference type="PIRSF" id="PIRSF000463">
    <property type="entry name" value="GlgB"/>
    <property type="match status" value="1"/>
</dbReference>
<gene>
    <name evidence="10" type="primary">glgB</name>
    <name evidence="13" type="ORF">HNQ80_001882</name>
</gene>
<dbReference type="Gene3D" id="2.60.40.10">
    <property type="entry name" value="Immunoglobulins"/>
    <property type="match status" value="1"/>
</dbReference>
<dbReference type="InterPro" id="IPR014756">
    <property type="entry name" value="Ig_E-set"/>
</dbReference>
<comment type="similarity">
    <text evidence="4 10">Belongs to the glycosyl hydrolase 13 family. GlgB subfamily.</text>
</comment>
<dbReference type="CDD" id="cd02855">
    <property type="entry name" value="E_set_GBE_prok_N"/>
    <property type="match status" value="1"/>
</dbReference>
<dbReference type="GO" id="GO:0005978">
    <property type="term" value="P:glycogen biosynthetic process"/>
    <property type="evidence" value="ECO:0007669"/>
    <property type="project" value="UniProtKB-UniRule"/>
</dbReference>
<keyword evidence="8 10" id="KW-0320">Glycogen biosynthesis</keyword>
<evidence type="ECO:0000256" key="8">
    <source>
        <dbReference type="ARBA" id="ARBA00023056"/>
    </source>
</evidence>
<evidence type="ECO:0000256" key="10">
    <source>
        <dbReference type="HAMAP-Rule" id="MF_00685"/>
    </source>
</evidence>
<dbReference type="InterPro" id="IPR013783">
    <property type="entry name" value="Ig-like_fold"/>
</dbReference>
<organism evidence="13 14">
    <name type="scientific">Anaerosolibacter carboniphilus</name>
    <dbReference type="NCBI Taxonomy" id="1417629"/>
    <lineage>
        <taxon>Bacteria</taxon>
        <taxon>Bacillati</taxon>
        <taxon>Bacillota</taxon>
        <taxon>Clostridia</taxon>
        <taxon>Peptostreptococcales</taxon>
        <taxon>Thermotaleaceae</taxon>
        <taxon>Anaerosolibacter</taxon>
    </lineage>
</organism>
<comment type="function">
    <text evidence="2 10">Catalyzes the formation of the alpha-1,6-glucosidic linkages in glycogen by scission of a 1,4-alpha-linked oligosaccharide from growing alpha-1,4-glucan chains and the subsequent attachment of the oligosaccharide to the alpha-1,6 position.</text>
</comment>
<dbReference type="InterPro" id="IPR044143">
    <property type="entry name" value="GlgB_N_E_set_prok"/>
</dbReference>
<dbReference type="InterPro" id="IPR037439">
    <property type="entry name" value="Branching_enzy"/>
</dbReference>
<dbReference type="SUPFAM" id="SSF51445">
    <property type="entry name" value="(Trans)glycosidases"/>
    <property type="match status" value="1"/>
</dbReference>
<dbReference type="UniPathway" id="UPA00164"/>
<comment type="caution">
    <text evidence="13">The sequence shown here is derived from an EMBL/GenBank/DDBJ whole genome shotgun (WGS) entry which is preliminary data.</text>
</comment>
<dbReference type="FunFam" id="3.20.20.80:FF:000003">
    <property type="entry name" value="1,4-alpha-glucan branching enzyme GlgB"/>
    <property type="match status" value="1"/>
</dbReference>
<accession>A0A841KR14</accession>
<dbReference type="GO" id="GO:0003844">
    <property type="term" value="F:1,4-alpha-glucan branching enzyme activity"/>
    <property type="evidence" value="ECO:0007669"/>
    <property type="project" value="UniProtKB-UniRule"/>
</dbReference>
<keyword evidence="6 10" id="KW-0328">Glycosyltransferase</keyword>
<dbReference type="Gene3D" id="3.20.20.80">
    <property type="entry name" value="Glycosidases"/>
    <property type="match status" value="1"/>
</dbReference>
<evidence type="ECO:0000313" key="14">
    <source>
        <dbReference type="Proteomes" id="UP000579281"/>
    </source>
</evidence>
<proteinExistence type="inferred from homology"/>
<dbReference type="EC" id="2.4.1.18" evidence="10"/>
<dbReference type="InterPro" id="IPR006407">
    <property type="entry name" value="GlgB"/>
</dbReference>
<dbReference type="CDD" id="cd11322">
    <property type="entry name" value="AmyAc_Glg_BE"/>
    <property type="match status" value="1"/>
</dbReference>
<comment type="catalytic activity">
    <reaction evidence="1 10">
        <text>Transfers a segment of a (1-&gt;4)-alpha-D-glucan chain to a primary hydroxy group in a similar glucan chain.</text>
        <dbReference type="EC" id="2.4.1.18"/>
    </reaction>
</comment>
<dbReference type="PANTHER" id="PTHR43651">
    <property type="entry name" value="1,4-ALPHA-GLUCAN-BRANCHING ENZYME"/>
    <property type="match status" value="1"/>
</dbReference>
<dbReference type="Pfam" id="PF00128">
    <property type="entry name" value="Alpha-amylase"/>
    <property type="match status" value="1"/>
</dbReference>
<dbReference type="SUPFAM" id="SSF51011">
    <property type="entry name" value="Glycosyl hydrolase domain"/>
    <property type="match status" value="1"/>
</dbReference>
<evidence type="ECO:0000256" key="5">
    <source>
        <dbReference type="ARBA" id="ARBA00022600"/>
    </source>
</evidence>
<dbReference type="Proteomes" id="UP000579281">
    <property type="component" value="Unassembled WGS sequence"/>
</dbReference>
<feature type="active site" description="Proton donor" evidence="10 11">
    <location>
        <position position="362"/>
    </location>
</feature>
<evidence type="ECO:0000256" key="3">
    <source>
        <dbReference type="ARBA" id="ARBA00004964"/>
    </source>
</evidence>
<comment type="subunit">
    <text evidence="10">Monomer.</text>
</comment>
<evidence type="ECO:0000256" key="9">
    <source>
        <dbReference type="ARBA" id="ARBA00023277"/>
    </source>
</evidence>
<evidence type="ECO:0000256" key="6">
    <source>
        <dbReference type="ARBA" id="ARBA00022676"/>
    </source>
</evidence>
<keyword evidence="9 10" id="KW-0119">Carbohydrate metabolism</keyword>
<sequence length="645" mass="75579">MKALSLEPENINLFQEGRHYHCYGLFGAHLVAKDGIPGIQFTLWAPHAAAVYLIGEFNDWQGSLHPFSLVDPSGIWSLFFPNLKEEALYKYEIHTSQGKILHKADPYSFFGETRPGTASKVFNLQKYQWHDEEWLSLRSRNSLYNAPINIYEVHLGSWKRKDNGDFYTYRELAPLLISYVVEMGYTHIELLPLTEHPFDGSWGYQSTGYFAVTSRYGTPEDFMYFVDSCHQKGIGIILDWVPGHFCSDAHGLANFDGTPLYEYQDPQRAINHQWGTRNFDFTKPQVWSFLISNALFWLDIYHLDGLRVDAVAFMLYLDYGKSSDQWTPNCHGGRENLEAIAFMKRLNETICHKYPNVLVFAEESTAWPLVTKPTYLGGLGYSYKWNMGWMNDMLRYMEMDPIHRKWHHELVTFSFMYAFSENFVLPLSHDEVVHGKKSLLNKMPGDYWQKFANLRAFYGYMMAHPGKKLLFMGGEFGQFIEWRDDQGLDWLLLDYDMHHKLHEYVRFLNHFYSAERLLWEIDHDWDGFQWIDPHDSQQSIITFMRKSINPEYFMIILCNFTPVVREAYRIGVPQLGEYMEAFNSDLSIFGGSHQVNNTPLMADAIPWHNQPYSLTVKVPPLATIYIKPKIRKLRTSKKKRNLLRR</sequence>
<dbReference type="PANTHER" id="PTHR43651:SF3">
    <property type="entry name" value="1,4-ALPHA-GLUCAN-BRANCHING ENZYME"/>
    <property type="match status" value="1"/>
</dbReference>
<dbReference type="GO" id="GO:0004553">
    <property type="term" value="F:hydrolase activity, hydrolyzing O-glycosyl compounds"/>
    <property type="evidence" value="ECO:0007669"/>
    <property type="project" value="InterPro"/>
</dbReference>
<dbReference type="InterPro" id="IPR013780">
    <property type="entry name" value="Glyco_hydro_b"/>
</dbReference>
<evidence type="ECO:0000313" key="13">
    <source>
        <dbReference type="EMBL" id="MBB6215791.1"/>
    </source>
</evidence>
<dbReference type="SUPFAM" id="SSF81296">
    <property type="entry name" value="E set domains"/>
    <property type="match status" value="1"/>
</dbReference>
<comment type="pathway">
    <text evidence="3 10">Glycan biosynthesis; glycogen biosynthesis.</text>
</comment>
<dbReference type="InterPro" id="IPR017853">
    <property type="entry name" value="GH"/>
</dbReference>
<evidence type="ECO:0000259" key="12">
    <source>
        <dbReference type="SMART" id="SM00642"/>
    </source>
</evidence>
<evidence type="ECO:0000256" key="11">
    <source>
        <dbReference type="PIRSR" id="PIRSR000463-1"/>
    </source>
</evidence>
<reference evidence="13 14" key="1">
    <citation type="submission" date="2020-08" db="EMBL/GenBank/DDBJ databases">
        <title>Genomic Encyclopedia of Type Strains, Phase IV (KMG-IV): sequencing the most valuable type-strain genomes for metagenomic binning, comparative biology and taxonomic classification.</title>
        <authorList>
            <person name="Goeker M."/>
        </authorList>
    </citation>
    <scope>NUCLEOTIDE SEQUENCE [LARGE SCALE GENOMIC DNA]</scope>
    <source>
        <strain evidence="13 14">DSM 103526</strain>
    </source>
</reference>
<dbReference type="Pfam" id="PF02922">
    <property type="entry name" value="CBM_48"/>
    <property type="match status" value="1"/>
</dbReference>
<dbReference type="NCBIfam" id="NF008967">
    <property type="entry name" value="PRK12313.1"/>
    <property type="match status" value="1"/>
</dbReference>
<dbReference type="InterPro" id="IPR006047">
    <property type="entry name" value="GH13_cat_dom"/>
</dbReference>
<dbReference type="FunFam" id="2.60.40.1180:FF:000002">
    <property type="entry name" value="1,4-alpha-glucan branching enzyme GlgB"/>
    <property type="match status" value="1"/>
</dbReference>